<protein>
    <recommendedName>
        <fullName evidence="5">PAC domain-containing protein</fullName>
    </recommendedName>
</protein>
<reference evidence="6 7" key="1">
    <citation type="submission" date="2020-11" db="EMBL/GenBank/DDBJ databases">
        <title>Kefir isolates.</title>
        <authorList>
            <person name="Marcisauskas S."/>
            <person name="Kim Y."/>
            <person name="Blasche S."/>
        </authorList>
    </citation>
    <scope>NUCLEOTIDE SEQUENCE [LARGE SCALE GENOMIC DNA]</scope>
    <source>
        <strain evidence="6 7">KR</strain>
    </source>
</reference>
<dbReference type="AlphaFoldDB" id="A0A9P7B2G5"/>
<dbReference type="EMBL" id="PUHQ01000109">
    <property type="protein sequence ID" value="KAG0655862.1"/>
    <property type="molecule type" value="Genomic_DNA"/>
</dbReference>
<evidence type="ECO:0000313" key="7">
    <source>
        <dbReference type="Proteomes" id="UP000777482"/>
    </source>
</evidence>
<organism evidence="6 7">
    <name type="scientific">Rhodotorula mucilaginosa</name>
    <name type="common">Yeast</name>
    <name type="synonym">Rhodotorula rubra</name>
    <dbReference type="NCBI Taxonomy" id="5537"/>
    <lineage>
        <taxon>Eukaryota</taxon>
        <taxon>Fungi</taxon>
        <taxon>Dikarya</taxon>
        <taxon>Basidiomycota</taxon>
        <taxon>Pucciniomycotina</taxon>
        <taxon>Microbotryomycetes</taxon>
        <taxon>Sporidiobolales</taxon>
        <taxon>Sporidiobolaceae</taxon>
        <taxon>Rhodotorula</taxon>
    </lineage>
</organism>
<dbReference type="SUPFAM" id="SSF55785">
    <property type="entry name" value="PYP-like sensor domain (PAS domain)"/>
    <property type="match status" value="1"/>
</dbReference>
<evidence type="ECO:0000313" key="6">
    <source>
        <dbReference type="EMBL" id="KAG0655862.1"/>
    </source>
</evidence>
<comment type="caution">
    <text evidence="6">The sequence shown here is derived from an EMBL/GenBank/DDBJ whole genome shotgun (WGS) entry which is preliminary data.</text>
</comment>
<dbReference type="GO" id="GO:0005634">
    <property type="term" value="C:nucleus"/>
    <property type="evidence" value="ECO:0007669"/>
    <property type="project" value="TreeGrafter"/>
</dbReference>
<dbReference type="InterPro" id="IPR001610">
    <property type="entry name" value="PAC"/>
</dbReference>
<feature type="domain" description="PAC" evidence="5">
    <location>
        <begin position="338"/>
        <end position="392"/>
    </location>
</feature>
<dbReference type="PANTHER" id="PTHR47429">
    <property type="entry name" value="PROTEIN TWIN LOV 1"/>
    <property type="match status" value="1"/>
</dbReference>
<dbReference type="NCBIfam" id="TIGR00229">
    <property type="entry name" value="sensory_box"/>
    <property type="match status" value="1"/>
</dbReference>
<dbReference type="InterPro" id="IPR035965">
    <property type="entry name" value="PAS-like_dom_sf"/>
</dbReference>
<dbReference type="CDD" id="cd00130">
    <property type="entry name" value="PAS"/>
    <property type="match status" value="1"/>
</dbReference>
<evidence type="ECO:0000256" key="4">
    <source>
        <dbReference type="SAM" id="MobiDB-lite"/>
    </source>
</evidence>
<evidence type="ECO:0000256" key="3">
    <source>
        <dbReference type="ARBA" id="ARBA00022991"/>
    </source>
</evidence>
<dbReference type="InterPro" id="IPR000700">
    <property type="entry name" value="PAS-assoc_C"/>
</dbReference>
<dbReference type="PANTHER" id="PTHR47429:SF2">
    <property type="entry name" value="PROTEIN TWIN LOV 1"/>
    <property type="match status" value="1"/>
</dbReference>
<keyword evidence="2" id="KW-0288">FMN</keyword>
<dbReference type="OrthoDB" id="447251at2759"/>
<keyword evidence="1" id="KW-0285">Flavoprotein</keyword>
<evidence type="ECO:0000256" key="1">
    <source>
        <dbReference type="ARBA" id="ARBA00022630"/>
    </source>
</evidence>
<accession>A0A9P7B2G5</accession>
<dbReference type="Gene3D" id="3.30.450.20">
    <property type="entry name" value="PAS domain"/>
    <property type="match status" value="1"/>
</dbReference>
<dbReference type="Pfam" id="PF13426">
    <property type="entry name" value="PAS_9"/>
    <property type="match status" value="1"/>
</dbReference>
<feature type="region of interest" description="Disordered" evidence="4">
    <location>
        <begin position="484"/>
        <end position="527"/>
    </location>
</feature>
<dbReference type="Proteomes" id="UP000777482">
    <property type="component" value="Unassembled WGS sequence"/>
</dbReference>
<keyword evidence="3" id="KW-0157">Chromophore</keyword>
<sequence length="672" mass="71917">MLSLISESSTGMPSGLPAISGQELNVSEEETAALIAAAAQANESSSKRFKQDVLGDPLALPLNAASHPHPLSIAASQHQDALENALPLDHLPKLEQGSADPTAYPNWHVLAEREVELARLNSGDRLDAVLGDPQAFESLRAFAATLPDPRASLLLSLYTDLLAFSSQAATLRLASSAISSSYFLANSPLRLSLNISQRGPTLAVLYRTAAVGHGLNEPLQAIKREVDEQIVERWVQETAIKKLNDRLGMWQVGVGWTGRSIIAGAGTPDERTDGLTESFCLTDPSLHDNTIVAASVGFAMVTGYPVAEIVGRNCRFLQGPGTSPAPVKPLREALQRGERVTWTVFNYRRDGTPYYNLICLNPLRDSHGKVRFILGGQTDATETMQQILPVGRSGIRQAPPNFSATVQDQLDRLQPSINHGGGNGSAFVTHGTPSMSTAALVSPQPEYPYLPPVASTPSDLLPVPGPGLGARPSLLQRGRGLSKVWKRNHNKDNGDDDGSIGNGANGKRKNSSEADKASIAPSFATDPGLTADFTPSDTYVRVALVSGGDYKVLYATPELARLVGLSGAAYASLAGVELVNLLKAPLPSSASSHKDEEVKEQTRRLRRNVGTAMEQGHAYKGFVRIKPQTNMNKLLAKTTKASKTEDFKHAVLHLTPLKSAQDQVTHFVAIFG</sequence>
<keyword evidence="7" id="KW-1185">Reference proteome</keyword>
<dbReference type="PROSITE" id="PS50113">
    <property type="entry name" value="PAC"/>
    <property type="match status" value="1"/>
</dbReference>
<gene>
    <name evidence="6" type="ORF">C6P46_000567</name>
</gene>
<dbReference type="InterPro" id="IPR000014">
    <property type="entry name" value="PAS"/>
</dbReference>
<proteinExistence type="predicted"/>
<dbReference type="SMART" id="SM00086">
    <property type="entry name" value="PAC"/>
    <property type="match status" value="1"/>
</dbReference>
<evidence type="ECO:0000256" key="2">
    <source>
        <dbReference type="ARBA" id="ARBA00022643"/>
    </source>
</evidence>
<evidence type="ECO:0000259" key="5">
    <source>
        <dbReference type="PROSITE" id="PS50113"/>
    </source>
</evidence>
<name>A0A9P7B2G5_RHOMI</name>